<dbReference type="PANTHER" id="PTHR24113:SF12">
    <property type="entry name" value="RAN GTPASE-ACTIVATING PROTEIN 1"/>
    <property type="match status" value="1"/>
</dbReference>
<keyword evidence="1" id="KW-0343">GTPase activation</keyword>
<dbReference type="GO" id="GO:0005096">
    <property type="term" value="F:GTPase activator activity"/>
    <property type="evidence" value="ECO:0007669"/>
    <property type="project" value="UniProtKB-KW"/>
</dbReference>
<keyword evidence="3" id="KW-0677">Repeat</keyword>
<protein>
    <recommendedName>
        <fullName evidence="7">RNI-like protein</fullName>
    </recommendedName>
</protein>
<evidence type="ECO:0000313" key="6">
    <source>
        <dbReference type="Proteomes" id="UP000054217"/>
    </source>
</evidence>
<keyword evidence="2" id="KW-0433">Leucine-rich repeat</keyword>
<proteinExistence type="predicted"/>
<organism evidence="5 6">
    <name type="scientific">Pisolithus tinctorius Marx 270</name>
    <dbReference type="NCBI Taxonomy" id="870435"/>
    <lineage>
        <taxon>Eukaryota</taxon>
        <taxon>Fungi</taxon>
        <taxon>Dikarya</taxon>
        <taxon>Basidiomycota</taxon>
        <taxon>Agaricomycotina</taxon>
        <taxon>Agaricomycetes</taxon>
        <taxon>Agaricomycetidae</taxon>
        <taxon>Boletales</taxon>
        <taxon>Sclerodermatineae</taxon>
        <taxon>Pisolithaceae</taxon>
        <taxon>Pisolithus</taxon>
    </lineage>
</organism>
<dbReference type="CDD" id="cd00116">
    <property type="entry name" value="LRR_RI"/>
    <property type="match status" value="1"/>
</dbReference>
<dbReference type="EMBL" id="KN831967">
    <property type="protein sequence ID" value="KIO05370.1"/>
    <property type="molecule type" value="Genomic_DNA"/>
</dbReference>
<evidence type="ECO:0008006" key="7">
    <source>
        <dbReference type="Google" id="ProtNLM"/>
    </source>
</evidence>
<evidence type="ECO:0000256" key="4">
    <source>
        <dbReference type="SAM" id="MobiDB-lite"/>
    </source>
</evidence>
<dbReference type="GO" id="GO:0048471">
    <property type="term" value="C:perinuclear region of cytoplasm"/>
    <property type="evidence" value="ECO:0007669"/>
    <property type="project" value="TreeGrafter"/>
</dbReference>
<evidence type="ECO:0000256" key="2">
    <source>
        <dbReference type="ARBA" id="ARBA00022614"/>
    </source>
</evidence>
<dbReference type="FunCoup" id="A0A0C3NWY1">
    <property type="interactions" value="115"/>
</dbReference>
<evidence type="ECO:0000256" key="3">
    <source>
        <dbReference type="ARBA" id="ARBA00022737"/>
    </source>
</evidence>
<name>A0A0C3NWY1_PISTI</name>
<dbReference type="GO" id="GO:0006913">
    <property type="term" value="P:nucleocytoplasmic transport"/>
    <property type="evidence" value="ECO:0007669"/>
    <property type="project" value="TreeGrafter"/>
</dbReference>
<dbReference type="SMART" id="SM00368">
    <property type="entry name" value="LRR_RI"/>
    <property type="match status" value="7"/>
</dbReference>
<dbReference type="AlphaFoldDB" id="A0A0C3NWY1"/>
<dbReference type="GO" id="GO:0005634">
    <property type="term" value="C:nucleus"/>
    <property type="evidence" value="ECO:0007669"/>
    <property type="project" value="TreeGrafter"/>
</dbReference>
<dbReference type="GO" id="GO:0031267">
    <property type="term" value="F:small GTPase binding"/>
    <property type="evidence" value="ECO:0007669"/>
    <property type="project" value="TreeGrafter"/>
</dbReference>
<dbReference type="Proteomes" id="UP000054217">
    <property type="component" value="Unassembled WGS sequence"/>
</dbReference>
<dbReference type="InParanoid" id="A0A0C3NWY1"/>
<evidence type="ECO:0000313" key="5">
    <source>
        <dbReference type="EMBL" id="KIO05370.1"/>
    </source>
</evidence>
<dbReference type="Pfam" id="PF13516">
    <property type="entry name" value="LRR_6"/>
    <property type="match status" value="1"/>
</dbReference>
<dbReference type="SUPFAM" id="SSF52047">
    <property type="entry name" value="RNI-like"/>
    <property type="match status" value="1"/>
</dbReference>
<dbReference type="InterPro" id="IPR027038">
    <property type="entry name" value="RanGap"/>
</dbReference>
<reference evidence="5 6" key="1">
    <citation type="submission" date="2014-04" db="EMBL/GenBank/DDBJ databases">
        <authorList>
            <consortium name="DOE Joint Genome Institute"/>
            <person name="Kuo A."/>
            <person name="Kohler A."/>
            <person name="Costa M.D."/>
            <person name="Nagy L.G."/>
            <person name="Floudas D."/>
            <person name="Copeland A."/>
            <person name="Barry K.W."/>
            <person name="Cichocki N."/>
            <person name="Veneault-Fourrey C."/>
            <person name="LaButti K."/>
            <person name="Lindquist E.A."/>
            <person name="Lipzen A."/>
            <person name="Lundell T."/>
            <person name="Morin E."/>
            <person name="Murat C."/>
            <person name="Sun H."/>
            <person name="Tunlid A."/>
            <person name="Henrissat B."/>
            <person name="Grigoriev I.V."/>
            <person name="Hibbett D.S."/>
            <person name="Martin F."/>
            <person name="Nordberg H.P."/>
            <person name="Cantor M.N."/>
            <person name="Hua S.X."/>
        </authorList>
    </citation>
    <scope>NUCLEOTIDE SEQUENCE [LARGE SCALE GENOMIC DNA]</scope>
    <source>
        <strain evidence="5 6">Marx 270</strain>
    </source>
</reference>
<reference evidence="6" key="2">
    <citation type="submission" date="2015-01" db="EMBL/GenBank/DDBJ databases">
        <title>Evolutionary Origins and Diversification of the Mycorrhizal Mutualists.</title>
        <authorList>
            <consortium name="DOE Joint Genome Institute"/>
            <consortium name="Mycorrhizal Genomics Consortium"/>
            <person name="Kohler A."/>
            <person name="Kuo A."/>
            <person name="Nagy L.G."/>
            <person name="Floudas D."/>
            <person name="Copeland A."/>
            <person name="Barry K.W."/>
            <person name="Cichocki N."/>
            <person name="Veneault-Fourrey C."/>
            <person name="LaButti K."/>
            <person name="Lindquist E.A."/>
            <person name="Lipzen A."/>
            <person name="Lundell T."/>
            <person name="Morin E."/>
            <person name="Murat C."/>
            <person name="Riley R."/>
            <person name="Ohm R."/>
            <person name="Sun H."/>
            <person name="Tunlid A."/>
            <person name="Henrissat B."/>
            <person name="Grigoriev I.V."/>
            <person name="Hibbett D.S."/>
            <person name="Martin F."/>
        </authorList>
    </citation>
    <scope>NUCLEOTIDE SEQUENCE [LARGE SCALE GENOMIC DNA]</scope>
    <source>
        <strain evidence="6">Marx 270</strain>
    </source>
</reference>
<gene>
    <name evidence="5" type="ORF">M404DRAFT_141344</name>
</gene>
<dbReference type="InterPro" id="IPR032675">
    <property type="entry name" value="LRR_dom_sf"/>
</dbReference>
<dbReference type="HOGENOM" id="CLU_028747_3_0_1"/>
<keyword evidence="6" id="KW-1185">Reference proteome</keyword>
<sequence length="399" mass="43637">MSPNPRIFDIRGQSLKLETEADVEPLLKGYDPKYIEEIYLGGNTIGVDASKAFAAFIDKTESLRIADLSSIFIGRLISEIPLALTHLCTSLLPKQTLTLIDLSDNAFGERSIAPLLPLLTHNRFQTLRLKNNGLGPAAGIQIANALRESAKLTKAEGKVSNLRTVICGQNRLENGSASAWAAAFEEHGTLEEVRMPQNGIWMAGIRELARGLKKNPNLRYLDLQDNTFTDDTDEGLMAVDAWAETLASLPALGTLNLSDCVLSHDGEVPSVLQKLASGSNKRLVDLQLQNNNLDVSSVTVLADAISTHLSSLKRLDLQDNDADEDDEVYDTLREALTERGGRLLVTEEDEEEERAAIEAAKEEEEEEEEKAAAAPTEVEVALEKEADELANLMGKVHIQ</sequence>
<dbReference type="STRING" id="870435.A0A0C3NWY1"/>
<dbReference type="Gene3D" id="3.80.10.10">
    <property type="entry name" value="Ribonuclease Inhibitor"/>
    <property type="match status" value="1"/>
</dbReference>
<accession>A0A0C3NWY1</accession>
<feature type="region of interest" description="Disordered" evidence="4">
    <location>
        <begin position="347"/>
        <end position="377"/>
    </location>
</feature>
<dbReference type="OrthoDB" id="184583at2759"/>
<evidence type="ECO:0000256" key="1">
    <source>
        <dbReference type="ARBA" id="ARBA00022468"/>
    </source>
</evidence>
<dbReference type="GO" id="GO:0005829">
    <property type="term" value="C:cytosol"/>
    <property type="evidence" value="ECO:0007669"/>
    <property type="project" value="TreeGrafter"/>
</dbReference>
<dbReference type="PANTHER" id="PTHR24113">
    <property type="entry name" value="RAN GTPASE-ACTIVATING PROTEIN 1"/>
    <property type="match status" value="1"/>
</dbReference>
<dbReference type="InterPro" id="IPR001611">
    <property type="entry name" value="Leu-rich_rpt"/>
</dbReference>